<dbReference type="EMBL" id="ANPE02000023">
    <property type="protein sequence ID" value="EMY36142.1"/>
    <property type="molecule type" value="Genomic_DNA"/>
</dbReference>
<gene>
    <name evidence="1" type="ORF">D477_000625</name>
</gene>
<evidence type="ECO:0008006" key="3">
    <source>
        <dbReference type="Google" id="ProtNLM"/>
    </source>
</evidence>
<dbReference type="InterPro" id="IPR016181">
    <property type="entry name" value="Acyl_CoA_acyltransferase"/>
</dbReference>
<organism evidence="1 2">
    <name type="scientific">Arthrobacter crystallopoietes BAB-32</name>
    <dbReference type="NCBI Taxonomy" id="1246476"/>
    <lineage>
        <taxon>Bacteria</taxon>
        <taxon>Bacillati</taxon>
        <taxon>Actinomycetota</taxon>
        <taxon>Actinomycetes</taxon>
        <taxon>Micrococcales</taxon>
        <taxon>Micrococcaceae</taxon>
        <taxon>Crystallibacter</taxon>
    </lineage>
</organism>
<dbReference type="Proteomes" id="UP000010729">
    <property type="component" value="Unassembled WGS sequence"/>
</dbReference>
<dbReference type="AlphaFoldDB" id="N1V7Q1"/>
<accession>N1V7Q1</accession>
<name>N1V7Q1_9MICC</name>
<sequence length="192" mass="20406">MLHELLETLSDDDTRIEVTVTIRSVPGDGVIDAVTAEALRTDGRWQTSQAGFLEGHLINLRRHRTAVLHAIDAVSAEPESLAAVGYRHREPAASHLLCIDTVQVDPAERGRGLGLILAGAALAHLSSARQLTAILHPHPLAAGGELEPGELAAACRALARYWSRVGFAQAPGASGYLILHTTDFDPAQPPQA</sequence>
<keyword evidence="2" id="KW-1185">Reference proteome</keyword>
<dbReference type="Gene3D" id="3.40.630.30">
    <property type="match status" value="1"/>
</dbReference>
<proteinExistence type="predicted"/>
<evidence type="ECO:0000313" key="2">
    <source>
        <dbReference type="Proteomes" id="UP000010729"/>
    </source>
</evidence>
<dbReference type="SUPFAM" id="SSF55729">
    <property type="entry name" value="Acyl-CoA N-acyltransferases (Nat)"/>
    <property type="match status" value="1"/>
</dbReference>
<dbReference type="RefSeq" id="WP_005266181.1">
    <property type="nucleotide sequence ID" value="NZ_ANPE02000023.1"/>
</dbReference>
<reference evidence="1 2" key="1">
    <citation type="journal article" date="2013" name="Genome Announc.">
        <title>Draft Genome Sequence of Arthrobacter crystallopoietes Strain BAB-32, Revealing Genes for Bioremediation.</title>
        <authorList>
            <person name="Joshi M.N."/>
            <person name="Pandit A.S."/>
            <person name="Sharma A."/>
            <person name="Pandya R.V."/>
            <person name="Desai S.M."/>
            <person name="Saxena A.K."/>
            <person name="Bagatharia S.B."/>
        </authorList>
    </citation>
    <scope>NUCLEOTIDE SEQUENCE [LARGE SCALE GENOMIC DNA]</scope>
    <source>
        <strain evidence="1 2">BAB-32</strain>
    </source>
</reference>
<evidence type="ECO:0000313" key="1">
    <source>
        <dbReference type="EMBL" id="EMY36142.1"/>
    </source>
</evidence>
<protein>
    <recommendedName>
        <fullName evidence="3">N-acetyltransferase domain-containing protein</fullName>
    </recommendedName>
</protein>
<comment type="caution">
    <text evidence="1">The sequence shown here is derived from an EMBL/GenBank/DDBJ whole genome shotgun (WGS) entry which is preliminary data.</text>
</comment>